<keyword evidence="7" id="KW-1185">Reference proteome</keyword>
<keyword evidence="4" id="KW-0393">Immunoglobulin domain</keyword>
<dbReference type="OrthoDB" id="6022148at2759"/>
<sequence>MDLLFDTKRRLVQFICFWVWLCFVFLGSSLTESQSTLQWQTQPSQQTVDAGSSVSFSCLAQYSKKIHAYEWEYNNQTLATDLDARFTTSDEDRTLTISSTELEDRGDYRCVAIRKGKIIGKSQNAALNVRGICSSVQLSSKPSGTKFLTGTNLQLRCKCYIYPLGTYTWTKGGVPVVEDARVTVNRNKLLINNASEGDSGSYSCKATTKDSSINKTPTTPLAFTVVVGKHPQFQVRPQTEYVVLQGTDKLIPCKAIGSPVPDIKWYAGDNRSPLQDTSKYTIHENGSLLIRNVNKQDALKYKCTAKNLVGEKVAEITVKLASLDDVVLEKAKLYVLLNDETEVICKKPWGIPEPTITWEKADSQPLPKRFGVQGCCTLKNNRSKLADSGITLV</sequence>
<organism evidence="6 7">
    <name type="scientific">Desmophyllum pertusum</name>
    <dbReference type="NCBI Taxonomy" id="174260"/>
    <lineage>
        <taxon>Eukaryota</taxon>
        <taxon>Metazoa</taxon>
        <taxon>Cnidaria</taxon>
        <taxon>Anthozoa</taxon>
        <taxon>Hexacorallia</taxon>
        <taxon>Scleractinia</taxon>
        <taxon>Caryophylliina</taxon>
        <taxon>Caryophylliidae</taxon>
        <taxon>Desmophyllum</taxon>
    </lineage>
</organism>
<dbReference type="InterPro" id="IPR036179">
    <property type="entry name" value="Ig-like_dom_sf"/>
</dbReference>
<dbReference type="SUPFAM" id="SSF48726">
    <property type="entry name" value="Immunoglobulin"/>
    <property type="match status" value="3"/>
</dbReference>
<dbReference type="Pfam" id="PF13927">
    <property type="entry name" value="Ig_3"/>
    <property type="match status" value="2"/>
</dbReference>
<dbReference type="EMBL" id="MU827343">
    <property type="protein sequence ID" value="KAJ7352984.1"/>
    <property type="molecule type" value="Genomic_DNA"/>
</dbReference>
<feature type="domain" description="Ig-like" evidence="5">
    <location>
        <begin position="231"/>
        <end position="321"/>
    </location>
</feature>
<dbReference type="InterPro" id="IPR051170">
    <property type="entry name" value="Neural/epithelial_adhesion"/>
</dbReference>
<comment type="caution">
    <text evidence="6">The sequence shown here is derived from an EMBL/GenBank/DDBJ whole genome shotgun (WGS) entry which is preliminary data.</text>
</comment>
<feature type="domain" description="Ig-like" evidence="5">
    <location>
        <begin position="134"/>
        <end position="214"/>
    </location>
</feature>
<proteinExistence type="predicted"/>
<reference evidence="6" key="1">
    <citation type="submission" date="2023-01" db="EMBL/GenBank/DDBJ databases">
        <title>Genome assembly of the deep-sea coral Lophelia pertusa.</title>
        <authorList>
            <person name="Herrera S."/>
            <person name="Cordes E."/>
        </authorList>
    </citation>
    <scope>NUCLEOTIDE SEQUENCE</scope>
    <source>
        <strain evidence="6">USNM1676648</strain>
        <tissue evidence="6">Polyp</tissue>
    </source>
</reference>
<dbReference type="SMART" id="SM00408">
    <property type="entry name" value="IGc2"/>
    <property type="match status" value="3"/>
</dbReference>
<dbReference type="SMART" id="SM00409">
    <property type="entry name" value="IG"/>
    <property type="match status" value="3"/>
</dbReference>
<accession>A0A9X0CK92</accession>
<dbReference type="InterPro" id="IPR003599">
    <property type="entry name" value="Ig_sub"/>
</dbReference>
<protein>
    <recommendedName>
        <fullName evidence="5">Ig-like domain-containing protein</fullName>
    </recommendedName>
</protein>
<keyword evidence="1" id="KW-0732">Signal</keyword>
<dbReference type="PANTHER" id="PTHR12231:SF253">
    <property type="entry name" value="DPR-INTERACTING PROTEIN ETA, ISOFORM B-RELATED"/>
    <property type="match status" value="1"/>
</dbReference>
<dbReference type="InterPro" id="IPR003598">
    <property type="entry name" value="Ig_sub2"/>
</dbReference>
<dbReference type="InterPro" id="IPR013783">
    <property type="entry name" value="Ig-like_fold"/>
</dbReference>
<evidence type="ECO:0000313" key="6">
    <source>
        <dbReference type="EMBL" id="KAJ7352984.1"/>
    </source>
</evidence>
<evidence type="ECO:0000256" key="4">
    <source>
        <dbReference type="ARBA" id="ARBA00023319"/>
    </source>
</evidence>
<dbReference type="Proteomes" id="UP001163046">
    <property type="component" value="Unassembled WGS sequence"/>
</dbReference>
<dbReference type="InterPro" id="IPR013098">
    <property type="entry name" value="Ig_I-set"/>
</dbReference>
<name>A0A9X0CK92_9CNID</name>
<evidence type="ECO:0000256" key="2">
    <source>
        <dbReference type="ARBA" id="ARBA00022737"/>
    </source>
</evidence>
<evidence type="ECO:0000313" key="7">
    <source>
        <dbReference type="Proteomes" id="UP001163046"/>
    </source>
</evidence>
<dbReference type="PANTHER" id="PTHR12231">
    <property type="entry name" value="CTX-RELATED TYPE I TRANSMEMBRANE PROTEIN"/>
    <property type="match status" value="1"/>
</dbReference>
<dbReference type="Gene3D" id="2.60.40.10">
    <property type="entry name" value="Immunoglobulins"/>
    <property type="match status" value="3"/>
</dbReference>
<gene>
    <name evidence="6" type="ORF">OS493_032923</name>
</gene>
<dbReference type="PROSITE" id="PS50835">
    <property type="entry name" value="IG_LIKE"/>
    <property type="match status" value="3"/>
</dbReference>
<keyword evidence="2" id="KW-0677">Repeat</keyword>
<dbReference type="AlphaFoldDB" id="A0A9X0CK92"/>
<feature type="domain" description="Ig-like" evidence="5">
    <location>
        <begin position="28"/>
        <end position="128"/>
    </location>
</feature>
<evidence type="ECO:0000256" key="3">
    <source>
        <dbReference type="ARBA" id="ARBA00023157"/>
    </source>
</evidence>
<dbReference type="FunFam" id="2.60.40.10:FF:000063">
    <property type="entry name" value="neural cell adhesion molecule L1"/>
    <property type="match status" value="1"/>
</dbReference>
<evidence type="ECO:0000256" key="1">
    <source>
        <dbReference type="ARBA" id="ARBA00022729"/>
    </source>
</evidence>
<keyword evidence="3" id="KW-1015">Disulfide bond</keyword>
<dbReference type="InterPro" id="IPR007110">
    <property type="entry name" value="Ig-like_dom"/>
</dbReference>
<evidence type="ECO:0000259" key="5">
    <source>
        <dbReference type="PROSITE" id="PS50835"/>
    </source>
</evidence>
<dbReference type="Pfam" id="PF07679">
    <property type="entry name" value="I-set"/>
    <property type="match status" value="1"/>
</dbReference>